<dbReference type="RefSeq" id="WP_425541805.1">
    <property type="nucleotide sequence ID" value="NZ_BAAADJ010000017.1"/>
</dbReference>
<reference evidence="2 3" key="1">
    <citation type="journal article" date="2019" name="Int. J. Syst. Evol. Microbiol.">
        <title>The Global Catalogue of Microorganisms (GCM) 10K type strain sequencing project: providing services to taxonomists for standard genome sequencing and annotation.</title>
        <authorList>
            <consortium name="The Broad Institute Genomics Platform"/>
            <consortium name="The Broad Institute Genome Sequencing Center for Infectious Disease"/>
            <person name="Wu L."/>
            <person name="Ma J."/>
        </authorList>
    </citation>
    <scope>NUCLEOTIDE SEQUENCE [LARGE SCALE GENOMIC DNA]</scope>
    <source>
        <strain evidence="2 3">JCM 9731</strain>
    </source>
</reference>
<dbReference type="EMBL" id="BAAADJ010000017">
    <property type="protein sequence ID" value="GAA0326603.1"/>
    <property type="molecule type" value="Genomic_DNA"/>
</dbReference>
<feature type="transmembrane region" description="Helical" evidence="1">
    <location>
        <begin position="36"/>
        <end position="57"/>
    </location>
</feature>
<name>A0ABN0W675_9BACI</name>
<evidence type="ECO:0000313" key="2">
    <source>
        <dbReference type="EMBL" id="GAA0326603.1"/>
    </source>
</evidence>
<feature type="transmembrane region" description="Helical" evidence="1">
    <location>
        <begin position="77"/>
        <end position="102"/>
    </location>
</feature>
<keyword evidence="1" id="KW-0472">Membrane</keyword>
<accession>A0ABN0W675</accession>
<gene>
    <name evidence="2" type="ORF">GCM10008967_16420</name>
</gene>
<proteinExistence type="predicted"/>
<evidence type="ECO:0000313" key="3">
    <source>
        <dbReference type="Proteomes" id="UP001500782"/>
    </source>
</evidence>
<dbReference type="Pfam" id="PF14068">
    <property type="entry name" value="YuiB"/>
    <property type="match status" value="1"/>
</dbReference>
<dbReference type="InterPro" id="IPR025917">
    <property type="entry name" value="YuiB"/>
</dbReference>
<keyword evidence="1" id="KW-1133">Transmembrane helix</keyword>
<protein>
    <submittedName>
        <fullName evidence="2">YuiB family protein</fullName>
    </submittedName>
</protein>
<keyword evidence="1" id="KW-0812">Transmembrane</keyword>
<comment type="caution">
    <text evidence="2">The sequence shown here is derived from an EMBL/GenBank/DDBJ whole genome shotgun (WGS) entry which is preliminary data.</text>
</comment>
<feature type="transmembrane region" description="Helical" evidence="1">
    <location>
        <begin position="6"/>
        <end position="29"/>
    </location>
</feature>
<evidence type="ECO:0000256" key="1">
    <source>
        <dbReference type="SAM" id="Phobius"/>
    </source>
</evidence>
<dbReference type="Proteomes" id="UP001500782">
    <property type="component" value="Unassembled WGS sequence"/>
</dbReference>
<keyword evidence="3" id="KW-1185">Reference proteome</keyword>
<sequence>MPMDAMSIPAIIISVVLFFVLFFGIGFLLNMLLRMSWIMAFLFPVISILIIDDVRFIEYFTSPGESFSLLWGDLINLHILDIIILTSGFLGAITAGIVIISLRKRGYRMF</sequence>
<organism evidence="2 3">
    <name type="scientific">Bacillus carboniphilus</name>
    <dbReference type="NCBI Taxonomy" id="86663"/>
    <lineage>
        <taxon>Bacteria</taxon>
        <taxon>Bacillati</taxon>
        <taxon>Bacillota</taxon>
        <taxon>Bacilli</taxon>
        <taxon>Bacillales</taxon>
        <taxon>Bacillaceae</taxon>
        <taxon>Bacillus</taxon>
    </lineage>
</organism>